<protein>
    <submittedName>
        <fullName evidence="3">HET-domain-containing protein</fullName>
    </submittedName>
</protein>
<proteinExistence type="predicted"/>
<feature type="coiled-coil region" evidence="1">
    <location>
        <begin position="4"/>
        <end position="31"/>
    </location>
</feature>
<keyword evidence="4" id="KW-1185">Reference proteome</keyword>
<evidence type="ECO:0000259" key="2">
    <source>
        <dbReference type="Pfam" id="PF06985"/>
    </source>
</evidence>
<reference evidence="3 4" key="1">
    <citation type="submission" date="2016-12" db="EMBL/GenBank/DDBJ databases">
        <title>The genomes of Aspergillus section Nigri reveals drivers in fungal speciation.</title>
        <authorList>
            <consortium name="DOE Joint Genome Institute"/>
            <person name="Vesth T.C."/>
            <person name="Nybo J."/>
            <person name="Theobald S."/>
            <person name="Brandl J."/>
            <person name="Frisvad J.C."/>
            <person name="Nielsen K.F."/>
            <person name="Lyhne E.K."/>
            <person name="Kogle M.E."/>
            <person name="Kuo A."/>
            <person name="Riley R."/>
            <person name="Clum A."/>
            <person name="Nolan M."/>
            <person name="Lipzen A."/>
            <person name="Salamov A."/>
            <person name="Henrissat B."/>
            <person name="Wiebenga A."/>
            <person name="De Vries R.P."/>
            <person name="Grigoriev I.V."/>
            <person name="Mortensen U.H."/>
            <person name="Andersen M.R."/>
            <person name="Baker S.E."/>
        </authorList>
    </citation>
    <scope>NUCLEOTIDE SEQUENCE [LARGE SCALE GENOMIC DNA]</scope>
    <source>
        <strain evidence="3 4">CBS 115572</strain>
    </source>
</reference>
<dbReference type="PANTHER" id="PTHR33112:SF9">
    <property type="entry name" value="HETEROKARYON INCOMPATIBILITY DOMAIN-CONTAINING PROTEIN"/>
    <property type="match status" value="1"/>
</dbReference>
<dbReference type="OrthoDB" id="5362512at2759"/>
<name>A0A317WCM7_9EURO</name>
<gene>
    <name evidence="3" type="ORF">BO94DRAFT_576125</name>
</gene>
<keyword evidence="1" id="KW-0175">Coiled coil</keyword>
<dbReference type="GeneID" id="37117258"/>
<dbReference type="Proteomes" id="UP000246702">
    <property type="component" value="Unassembled WGS sequence"/>
</dbReference>
<feature type="domain" description="Heterokaryon incompatibility" evidence="2">
    <location>
        <begin position="230"/>
        <end position="392"/>
    </location>
</feature>
<comment type="caution">
    <text evidence="3">The sequence shown here is derived from an EMBL/GenBank/DDBJ whole genome shotgun (WGS) entry which is preliminary data.</text>
</comment>
<evidence type="ECO:0000313" key="3">
    <source>
        <dbReference type="EMBL" id="PWY83675.1"/>
    </source>
</evidence>
<sequence>MSRRIKYERRLQDLELEIKRHLVDEDDITREERYELETRGEDGHYPLPRRCEDCNNLSPYGHYPSYFKNDGRWLWLFMRGWVARDDCQFCAFLARVFGHYFEGFRADPINFDLNLKPGNPLFISGIRGNNGRLSSRYGRIDCIEVFKDIENDIPAWSETPFIGGGAMIINHSDDQGVFDFISDCLFECEKSHASCQAVNPLPLPRRLLQVNVVDQSCRLHEPSQDQEGTYTALSYCWGKENPNRLMLTRENYDSFKDEISWDRLPRLFQDAVKITSQLGVAYIWIDSLCIIQDDKKDWEIESQNMASIFENAHLTIVAASSPDPDTPILRGRGLSEEKVKFDFTGKDQSQSYLFSRLTTIRDMNKFFPLQVKAVSSRYWDEMLYKRGWTFQEDLLARRTVHYLPNRVVWECRTLHQDERQWLGERRLAESTNVTLWTWREYVEAYSRRDLTYISDKLPAISGIANRVSQKMGDEYLAGLWKNSLVFDLGWCVGYLSMQEPPPSPPKQYIAPSWSWASLATGTAIFHLADSHVIRTSATVIDADVTLKGQNRFGEVTDGFVQLRGLVREIKIYYQGSRRRFQINLSFGRNLAIPDMDTCTGYGLLESGAKVPTLCRRYADEKPNMKSDEEAYPAVHMLMLFEDDGGNTGLILGRSPRVRGAYERLGLIHFRSKEEFETVMELAVESTITIV</sequence>
<dbReference type="RefSeq" id="XP_025466143.1">
    <property type="nucleotide sequence ID" value="XM_025615115.1"/>
</dbReference>
<accession>A0A317WCM7</accession>
<evidence type="ECO:0000256" key="1">
    <source>
        <dbReference type="SAM" id="Coils"/>
    </source>
</evidence>
<dbReference type="AlphaFoldDB" id="A0A317WCM7"/>
<evidence type="ECO:0000313" key="4">
    <source>
        <dbReference type="Proteomes" id="UP000246702"/>
    </source>
</evidence>
<dbReference type="Pfam" id="PF06985">
    <property type="entry name" value="HET"/>
    <property type="match status" value="1"/>
</dbReference>
<dbReference type="STRING" id="1450535.A0A317WCM7"/>
<dbReference type="PANTHER" id="PTHR33112">
    <property type="entry name" value="DOMAIN PROTEIN, PUTATIVE-RELATED"/>
    <property type="match status" value="1"/>
</dbReference>
<dbReference type="InterPro" id="IPR010730">
    <property type="entry name" value="HET"/>
</dbReference>
<organism evidence="3 4">
    <name type="scientific">Aspergillus sclerotioniger CBS 115572</name>
    <dbReference type="NCBI Taxonomy" id="1450535"/>
    <lineage>
        <taxon>Eukaryota</taxon>
        <taxon>Fungi</taxon>
        <taxon>Dikarya</taxon>
        <taxon>Ascomycota</taxon>
        <taxon>Pezizomycotina</taxon>
        <taxon>Eurotiomycetes</taxon>
        <taxon>Eurotiomycetidae</taxon>
        <taxon>Eurotiales</taxon>
        <taxon>Aspergillaceae</taxon>
        <taxon>Aspergillus</taxon>
        <taxon>Aspergillus subgen. Circumdati</taxon>
    </lineage>
</organism>
<dbReference type="EMBL" id="MSFK01000018">
    <property type="protein sequence ID" value="PWY83675.1"/>
    <property type="molecule type" value="Genomic_DNA"/>
</dbReference>